<keyword evidence="1" id="KW-0456">Lyase</keyword>
<dbReference type="Pfam" id="PF04244">
    <property type="entry name" value="DPRP"/>
    <property type="match status" value="1"/>
</dbReference>
<evidence type="ECO:0000313" key="1">
    <source>
        <dbReference type="EMBL" id="AFL88236.1"/>
    </source>
</evidence>
<dbReference type="InterPro" id="IPR052551">
    <property type="entry name" value="UV-DNA_repair_photolyase"/>
</dbReference>
<accession>I3ZG68</accession>
<dbReference type="Gene3D" id="1.10.579.10">
    <property type="entry name" value="DNA Cyclobutane Dipyrimidine Photolyase, subunit A, domain 3"/>
    <property type="match status" value="1"/>
</dbReference>
<dbReference type="STRING" id="926566.Terro_1950"/>
<dbReference type="InterPro" id="IPR036134">
    <property type="entry name" value="Crypto/Photolyase_FAD-like_sf"/>
</dbReference>
<reference evidence="1 2" key="1">
    <citation type="submission" date="2012-06" db="EMBL/GenBank/DDBJ databases">
        <title>Complete genome of Terriglobus roseus DSM 18391.</title>
        <authorList>
            <consortium name="US DOE Joint Genome Institute (JGI-PGF)"/>
            <person name="Lucas S."/>
            <person name="Copeland A."/>
            <person name="Lapidus A."/>
            <person name="Glavina del Rio T."/>
            <person name="Dalin E."/>
            <person name="Tice H."/>
            <person name="Bruce D."/>
            <person name="Goodwin L."/>
            <person name="Pitluck S."/>
            <person name="Peters L."/>
            <person name="Mikhailova N."/>
            <person name="Munk A.C.C."/>
            <person name="Kyrpides N."/>
            <person name="Mavromatis K."/>
            <person name="Ivanova N."/>
            <person name="Brettin T."/>
            <person name="Detter J.C."/>
            <person name="Han C."/>
            <person name="Larimer F."/>
            <person name="Land M."/>
            <person name="Hauser L."/>
            <person name="Markowitz V."/>
            <person name="Cheng J.-F."/>
            <person name="Hugenholtz P."/>
            <person name="Woyke T."/>
            <person name="Wu D."/>
            <person name="Brambilla E."/>
            <person name="Klenk H.-P."/>
            <person name="Eisen J.A."/>
        </authorList>
    </citation>
    <scope>NUCLEOTIDE SEQUENCE [LARGE SCALE GENOMIC DNA]</scope>
    <source>
        <strain evidence="2">DSM 18391 / NRRL B-41598 / KBS 63</strain>
    </source>
</reference>
<proteinExistence type="predicted"/>
<dbReference type="AlphaFoldDB" id="I3ZG68"/>
<dbReference type="PANTHER" id="PTHR38657:SF1">
    <property type="entry name" value="SLR1343 PROTEIN"/>
    <property type="match status" value="1"/>
</dbReference>
<dbReference type="HOGENOM" id="CLU_031632_1_0_0"/>
<dbReference type="SUPFAM" id="SSF48173">
    <property type="entry name" value="Cryptochrome/photolyase FAD-binding domain"/>
    <property type="match status" value="1"/>
</dbReference>
<dbReference type="RefSeq" id="WP_014785805.1">
    <property type="nucleotide sequence ID" value="NC_018014.1"/>
</dbReference>
<keyword evidence="2" id="KW-1185">Reference proteome</keyword>
<protein>
    <submittedName>
        <fullName evidence="1">Deoxyribodipyrimidine photolyase-related protein</fullName>
    </submittedName>
</protein>
<dbReference type="eggNOG" id="COG3046">
    <property type="taxonomic scope" value="Bacteria"/>
</dbReference>
<dbReference type="InterPro" id="IPR014729">
    <property type="entry name" value="Rossmann-like_a/b/a_fold"/>
</dbReference>
<dbReference type="GO" id="GO:0016829">
    <property type="term" value="F:lyase activity"/>
    <property type="evidence" value="ECO:0007669"/>
    <property type="project" value="UniProtKB-KW"/>
</dbReference>
<dbReference type="KEGG" id="trs:Terro_1950"/>
<dbReference type="EMBL" id="CP003379">
    <property type="protein sequence ID" value="AFL88236.1"/>
    <property type="molecule type" value="Genomic_DNA"/>
</dbReference>
<evidence type="ECO:0000313" key="2">
    <source>
        <dbReference type="Proteomes" id="UP000006056"/>
    </source>
</evidence>
<sequence length="560" mass="63050">MAFLDSMRERYPSAAEARERSWVFVPCDRLNDRIGPLATDSDAGIILVESHAKGKSRPYHHKKVLLVLSNMRHFALEQIERGRHVLYLNGPESYGEQLFAAQQRFRLGSILSTRAAERELRKDLERGCASGLRLEDRPDTAWLSTSEDWQEVFGKGASRGRQFLMERFYRYMRRSTGILMEDGNYAGGKLSYDEQNREPYRGQITPPPRPTFAQDAITIELLEMMQRVNPIAFGSADGFDLPVTEADAKSAWSFALDRLLPFFGPWEDAMSTQEPMLFHSALSALMNISRLLPREIIADVETAYHQGKIPLASAEGFIRQILGWREFMRHIHDTTDGFRTLPQSPDPPSNREAHAYSATIVQTIDPATPDRPATPSALDAHLPLPPAYWGDRSGMRCLDTVVAQVRDQGWSHHITRLMVLSNLAVLCGFSPRELTDWFWVAYIDAYDWVVESNVLGMATFADGGLTATKPYVSGAAYINRMSDYCGKCPLDPKKALGPGSCPFTALYWTFLERHADLLQSNQRLRMPYIALGKKSAADRKALRERAEAAVAQLGRGEIVT</sequence>
<dbReference type="PANTHER" id="PTHR38657">
    <property type="entry name" value="SLR1343 PROTEIN"/>
    <property type="match status" value="1"/>
</dbReference>
<dbReference type="PATRIC" id="fig|926566.3.peg.1924"/>
<organism evidence="1 2">
    <name type="scientific">Terriglobus roseus (strain DSM 18391 / NRRL B-41598 / KBS 63)</name>
    <dbReference type="NCBI Taxonomy" id="926566"/>
    <lineage>
        <taxon>Bacteria</taxon>
        <taxon>Pseudomonadati</taxon>
        <taxon>Acidobacteriota</taxon>
        <taxon>Terriglobia</taxon>
        <taxon>Terriglobales</taxon>
        <taxon>Acidobacteriaceae</taxon>
        <taxon>Terriglobus</taxon>
    </lineage>
</organism>
<dbReference type="OrthoDB" id="5288100at2"/>
<dbReference type="Gene3D" id="1.10.10.1710">
    <property type="entry name" value="Deoxyribodipyrimidine photolyase-related"/>
    <property type="match status" value="1"/>
</dbReference>
<gene>
    <name evidence="1" type="ordered locus">Terro_1950</name>
</gene>
<dbReference type="Gene3D" id="3.40.50.620">
    <property type="entry name" value="HUPs"/>
    <property type="match status" value="1"/>
</dbReference>
<name>I3ZG68_TERRK</name>
<dbReference type="Proteomes" id="UP000006056">
    <property type="component" value="Chromosome"/>
</dbReference>
<dbReference type="Gene3D" id="1.25.40.80">
    <property type="match status" value="1"/>
</dbReference>
<dbReference type="InterPro" id="IPR007357">
    <property type="entry name" value="PhrB-like"/>
</dbReference>